<dbReference type="GO" id="GO:0051119">
    <property type="term" value="F:sugar transmembrane transporter activity"/>
    <property type="evidence" value="ECO:0007669"/>
    <property type="project" value="InterPro"/>
</dbReference>
<evidence type="ECO:0000256" key="10">
    <source>
        <dbReference type="SAM" id="Phobius"/>
    </source>
</evidence>
<feature type="transmembrane region" description="Helical" evidence="10">
    <location>
        <begin position="301"/>
        <end position="323"/>
    </location>
</feature>
<dbReference type="Gene3D" id="1.20.1280.290">
    <property type="match status" value="4"/>
</dbReference>
<feature type="transmembrane region" description="Helical" evidence="10">
    <location>
        <begin position="41"/>
        <end position="60"/>
    </location>
</feature>
<evidence type="ECO:0000256" key="2">
    <source>
        <dbReference type="ARBA" id="ARBA00007809"/>
    </source>
</evidence>
<keyword evidence="6 10" id="KW-0812">Transmembrane</keyword>
<proteinExistence type="inferred from homology"/>
<feature type="transmembrane region" description="Helical" evidence="10">
    <location>
        <begin position="66"/>
        <end position="87"/>
    </location>
</feature>
<dbReference type="Pfam" id="PF03083">
    <property type="entry name" value="MtN3_slv"/>
    <property type="match status" value="4"/>
</dbReference>
<name>K3WEY8_GLOUD</name>
<evidence type="ECO:0000313" key="11">
    <source>
        <dbReference type="EnsemblProtists" id="PYU1_T003529"/>
    </source>
</evidence>
<organism evidence="11 12">
    <name type="scientific">Globisporangium ultimum (strain ATCC 200006 / CBS 805.95 / DAOM BR144)</name>
    <name type="common">Pythium ultimum</name>
    <dbReference type="NCBI Taxonomy" id="431595"/>
    <lineage>
        <taxon>Eukaryota</taxon>
        <taxon>Sar</taxon>
        <taxon>Stramenopiles</taxon>
        <taxon>Oomycota</taxon>
        <taxon>Peronosporomycetes</taxon>
        <taxon>Pythiales</taxon>
        <taxon>Pythiaceae</taxon>
        <taxon>Globisporangium</taxon>
    </lineage>
</organism>
<feature type="transmembrane region" description="Helical" evidence="10">
    <location>
        <begin position="132"/>
        <end position="149"/>
    </location>
</feature>
<keyword evidence="4" id="KW-1003">Cell membrane</keyword>
<dbReference type="InParanoid" id="K3WEY8"/>
<dbReference type="OMA" id="AMYWKSK"/>
<keyword evidence="8 10" id="KW-1133">Transmembrane helix</keyword>
<dbReference type="EMBL" id="GL376638">
    <property type="status" value="NOT_ANNOTATED_CDS"/>
    <property type="molecule type" value="Genomic_DNA"/>
</dbReference>
<dbReference type="EnsemblProtists" id="PYU1_T003529">
    <property type="protein sequence ID" value="PYU1_T003529"/>
    <property type="gene ID" value="PYU1_G003519"/>
</dbReference>
<feature type="transmembrane region" description="Helical" evidence="10">
    <location>
        <begin position="424"/>
        <end position="448"/>
    </location>
</feature>
<evidence type="ECO:0000256" key="8">
    <source>
        <dbReference type="ARBA" id="ARBA00022989"/>
    </source>
</evidence>
<dbReference type="HOGENOM" id="CLU_437137_0_0_1"/>
<evidence type="ECO:0008006" key="13">
    <source>
        <dbReference type="Google" id="ProtNLM"/>
    </source>
</evidence>
<protein>
    <recommendedName>
        <fullName evidence="13">MtN3-like protein</fullName>
    </recommendedName>
</protein>
<keyword evidence="12" id="KW-1185">Reference proteome</keyword>
<dbReference type="PANTHER" id="PTHR10791">
    <property type="entry name" value="RAG1-ACTIVATING PROTEIN 1"/>
    <property type="match status" value="1"/>
</dbReference>
<reference evidence="11" key="3">
    <citation type="submission" date="2015-02" db="UniProtKB">
        <authorList>
            <consortium name="EnsemblProtists"/>
        </authorList>
    </citation>
    <scope>IDENTIFICATION</scope>
    <source>
        <strain evidence="11">DAOM BR144</strain>
    </source>
</reference>
<feature type="transmembrane region" description="Helical" evidence="10">
    <location>
        <begin position="161"/>
        <end position="182"/>
    </location>
</feature>
<feature type="transmembrane region" description="Helical" evidence="10">
    <location>
        <begin position="6"/>
        <end position="29"/>
    </location>
</feature>
<accession>K3WEY8</accession>
<dbReference type="InterPro" id="IPR004316">
    <property type="entry name" value="SWEET_rpt"/>
</dbReference>
<evidence type="ECO:0000256" key="1">
    <source>
        <dbReference type="ARBA" id="ARBA00004651"/>
    </source>
</evidence>
<dbReference type="AlphaFoldDB" id="K3WEY8"/>
<feature type="transmembrane region" description="Helical" evidence="10">
    <location>
        <begin position="335"/>
        <end position="356"/>
    </location>
</feature>
<evidence type="ECO:0000256" key="4">
    <source>
        <dbReference type="ARBA" id="ARBA00022475"/>
    </source>
</evidence>
<reference evidence="12" key="2">
    <citation type="submission" date="2010-04" db="EMBL/GenBank/DDBJ databases">
        <authorList>
            <person name="Buell R."/>
            <person name="Hamilton J."/>
            <person name="Hostetler J."/>
        </authorList>
    </citation>
    <scope>NUCLEOTIDE SEQUENCE [LARGE SCALE GENOMIC DNA]</scope>
    <source>
        <strain evidence="12">DAOM:BR144</strain>
    </source>
</reference>
<comment type="subcellular location">
    <subcellularLocation>
        <location evidence="1">Cell membrane</location>
        <topology evidence="1">Multi-pass membrane protein</topology>
    </subcellularLocation>
</comment>
<evidence type="ECO:0000256" key="9">
    <source>
        <dbReference type="ARBA" id="ARBA00023136"/>
    </source>
</evidence>
<feature type="transmembrane region" description="Helical" evidence="10">
    <location>
        <begin position="99"/>
        <end position="120"/>
    </location>
</feature>
<dbReference type="eggNOG" id="KOG1623">
    <property type="taxonomic scope" value="Eukaryota"/>
</dbReference>
<sequence length="502" mass="56453">MNDSLLLVLRILTACSSLIMILSPSPAIYRVHKNQNVGHMSIFSLCALFGNCHMWMMYGYLKGNIFPVFITFATGDLIALFFIAVYLRYTTERTYVLKVIGTFGFIYLLVTIYAILGLTGVTNQTHAQMKPIIGYIAIAAAIMLYGAPFEKMFLVLKHKTSVFIPFHMVIVGTINNCLWVIYTPFDHNWFIRGRAHKESNVTVEFDAEHSGIPVVIVIETPKTDSASGKHYFPESPSFQLMHSPLAPLQTVESLELCGSPSIAIYRIHKTRDTGYTSIISLVSTLANCHTWFVYGFVIDNMFPVVVTFGIGDLFALVYIATYYRWTKKKAYVCKVVAIVVFFMLVLSMYPLLVHFGVIHQSPEVVKNVVGYTAALVMIFLYGSPFEKVMQVLKHRSGVFIPINMVVAGCINNGLWIVYTLLESNWFMFVPELICFTLAVTSMCLWLIFHPSRCPYPKLDDTTDATSITIILSPKYDVIDAKFTAVQNPIIKAMPSSLPSLNV</sequence>
<evidence type="ECO:0000256" key="5">
    <source>
        <dbReference type="ARBA" id="ARBA00022597"/>
    </source>
</evidence>
<evidence type="ECO:0000313" key="12">
    <source>
        <dbReference type="Proteomes" id="UP000019132"/>
    </source>
</evidence>
<comment type="similarity">
    <text evidence="2">Belongs to the SWEET sugar transporter family.</text>
</comment>
<reference evidence="12" key="1">
    <citation type="journal article" date="2010" name="Genome Biol.">
        <title>Genome sequence of the necrotrophic plant pathogen Pythium ultimum reveals original pathogenicity mechanisms and effector repertoire.</title>
        <authorList>
            <person name="Levesque C.A."/>
            <person name="Brouwer H."/>
            <person name="Cano L."/>
            <person name="Hamilton J.P."/>
            <person name="Holt C."/>
            <person name="Huitema E."/>
            <person name="Raffaele S."/>
            <person name="Robideau G.P."/>
            <person name="Thines M."/>
            <person name="Win J."/>
            <person name="Zerillo M.M."/>
            <person name="Beakes G.W."/>
            <person name="Boore J.L."/>
            <person name="Busam D."/>
            <person name="Dumas B."/>
            <person name="Ferriera S."/>
            <person name="Fuerstenberg S.I."/>
            <person name="Gachon C.M."/>
            <person name="Gaulin E."/>
            <person name="Govers F."/>
            <person name="Grenville-Briggs L."/>
            <person name="Horner N."/>
            <person name="Hostetler J."/>
            <person name="Jiang R.H."/>
            <person name="Johnson J."/>
            <person name="Krajaejun T."/>
            <person name="Lin H."/>
            <person name="Meijer H.J."/>
            <person name="Moore B."/>
            <person name="Morris P."/>
            <person name="Phuntmart V."/>
            <person name="Puiu D."/>
            <person name="Shetty J."/>
            <person name="Stajich J.E."/>
            <person name="Tripathy S."/>
            <person name="Wawra S."/>
            <person name="van West P."/>
            <person name="Whitty B.R."/>
            <person name="Coutinho P.M."/>
            <person name="Henrissat B."/>
            <person name="Martin F."/>
            <person name="Thomas P.D."/>
            <person name="Tyler B.M."/>
            <person name="De Vries R.P."/>
            <person name="Kamoun S."/>
            <person name="Yandell M."/>
            <person name="Tisserat N."/>
            <person name="Buell C.R."/>
        </authorList>
    </citation>
    <scope>NUCLEOTIDE SEQUENCE</scope>
    <source>
        <strain evidence="12">DAOM:BR144</strain>
    </source>
</reference>
<keyword evidence="3" id="KW-0813">Transport</keyword>
<dbReference type="PANTHER" id="PTHR10791:SF30">
    <property type="entry name" value="SUGAR TRANSPORTER SWEET1"/>
    <property type="match status" value="1"/>
</dbReference>
<dbReference type="InterPro" id="IPR047664">
    <property type="entry name" value="SWEET"/>
</dbReference>
<feature type="transmembrane region" description="Helical" evidence="10">
    <location>
        <begin position="397"/>
        <end position="418"/>
    </location>
</feature>
<keyword evidence="5" id="KW-0762">Sugar transport</keyword>
<evidence type="ECO:0000256" key="6">
    <source>
        <dbReference type="ARBA" id="ARBA00022692"/>
    </source>
</evidence>
<keyword evidence="9 10" id="KW-0472">Membrane</keyword>
<dbReference type="FunFam" id="1.20.1280.290:FF:000007">
    <property type="entry name" value="Bidirectional sugar transporter SWEET7"/>
    <property type="match status" value="4"/>
</dbReference>
<evidence type="ECO:0000256" key="7">
    <source>
        <dbReference type="ARBA" id="ARBA00022737"/>
    </source>
</evidence>
<feature type="transmembrane region" description="Helical" evidence="10">
    <location>
        <begin position="368"/>
        <end position="385"/>
    </location>
</feature>
<dbReference type="Proteomes" id="UP000019132">
    <property type="component" value="Unassembled WGS sequence"/>
</dbReference>
<keyword evidence="7" id="KW-0677">Repeat</keyword>
<evidence type="ECO:0000256" key="3">
    <source>
        <dbReference type="ARBA" id="ARBA00022448"/>
    </source>
</evidence>
<dbReference type="VEuPathDB" id="FungiDB:PYU1_G003519"/>
<dbReference type="GO" id="GO:0005886">
    <property type="term" value="C:plasma membrane"/>
    <property type="evidence" value="ECO:0007669"/>
    <property type="project" value="UniProtKB-SubCell"/>
</dbReference>